<protein>
    <submittedName>
        <fullName evidence="2">Methionine aminopeptidase</fullName>
    </submittedName>
    <submittedName>
        <fullName evidence="3">SPOR domain-containing protein</fullName>
    </submittedName>
</protein>
<gene>
    <name evidence="3" type="ORF">DZF93_06520</name>
    <name evidence="2" type="ORF">VO01_07305</name>
</gene>
<dbReference type="GO" id="GO:0004177">
    <property type="term" value="F:aminopeptidase activity"/>
    <property type="evidence" value="ECO:0007669"/>
    <property type="project" value="UniProtKB-KW"/>
</dbReference>
<reference evidence="3 5" key="2">
    <citation type="submission" date="2018-08" db="EMBL/GenBank/DDBJ databases">
        <title>Genome Sequence of Clavibacter michiganensis Subspecies type strains, and the Atypical Peach-Colored Strains Isolated from Tomato.</title>
        <authorList>
            <person name="Osdaghi E."/>
            <person name="Portier P."/>
            <person name="Briand M."/>
            <person name="Jacques M.-A."/>
        </authorList>
    </citation>
    <scope>NUCLEOTIDE SEQUENCE [LARGE SCALE GENOMIC DNA]</scope>
    <source>
        <strain evidence="3 5">CFBP 6488</strain>
    </source>
</reference>
<dbReference type="PATRIC" id="fig|33014.5.peg.1515"/>
<sequence length="60" mass="6870">MSDSDEQYWYDDRTGEVEKGMLSPAAHRIGPFATAEEAAKAPQRLRERAEQWAAEDRDDD</sequence>
<dbReference type="Proteomes" id="UP000032604">
    <property type="component" value="Chromosome"/>
</dbReference>
<dbReference type="RefSeq" id="WP_045527954.1">
    <property type="nucleotide sequence ID" value="NZ_CP011043.1"/>
</dbReference>
<keyword evidence="2" id="KW-0031">Aminopeptidase</keyword>
<keyword evidence="2" id="KW-0645">Protease</keyword>
<reference evidence="2 4" key="1">
    <citation type="journal article" date="2015" name="Genome Announc.">
        <title>Complete Genome Sequence of Clavibacter michiganensis subsp. insidiosus R1-1 Using PacBio Single-Molecule Real-Time Technology.</title>
        <authorList>
            <person name="Lu Y."/>
            <person name="Samac D.A."/>
            <person name="Glazebrook J."/>
            <person name="Ishimaru C.A."/>
        </authorList>
    </citation>
    <scope>NUCLEOTIDE SEQUENCE [LARGE SCALE GENOMIC DNA]</scope>
    <source>
        <strain evidence="2 4">R1-1</strain>
    </source>
</reference>
<evidence type="ECO:0000313" key="3">
    <source>
        <dbReference type="EMBL" id="RIJ43438.1"/>
    </source>
</evidence>
<accession>A0A0D5CH65</accession>
<dbReference type="Proteomes" id="UP000266634">
    <property type="component" value="Unassembled WGS sequence"/>
</dbReference>
<dbReference type="AlphaFoldDB" id="A0A0D5CH65"/>
<evidence type="ECO:0000313" key="5">
    <source>
        <dbReference type="Proteomes" id="UP000266634"/>
    </source>
</evidence>
<evidence type="ECO:0000313" key="2">
    <source>
        <dbReference type="EMBL" id="AJW78961.1"/>
    </source>
</evidence>
<dbReference type="EMBL" id="CP011043">
    <property type="protein sequence ID" value="AJW78961.1"/>
    <property type="molecule type" value="Genomic_DNA"/>
</dbReference>
<feature type="region of interest" description="Disordered" evidence="1">
    <location>
        <begin position="35"/>
        <end position="60"/>
    </location>
</feature>
<dbReference type="OrthoDB" id="3268477at2"/>
<organism evidence="2 4">
    <name type="scientific">Clavibacter michiganensis subsp. insidiosus</name>
    <dbReference type="NCBI Taxonomy" id="33014"/>
    <lineage>
        <taxon>Bacteria</taxon>
        <taxon>Bacillati</taxon>
        <taxon>Actinomycetota</taxon>
        <taxon>Actinomycetes</taxon>
        <taxon>Micrococcales</taxon>
        <taxon>Microbacteriaceae</taxon>
        <taxon>Clavibacter</taxon>
    </lineage>
</organism>
<proteinExistence type="predicted"/>
<dbReference type="HOGENOM" id="CLU_191180_2_0_11"/>
<evidence type="ECO:0000256" key="1">
    <source>
        <dbReference type="SAM" id="MobiDB-lite"/>
    </source>
</evidence>
<name>A0A0D5CH65_9MICO</name>
<evidence type="ECO:0000313" key="4">
    <source>
        <dbReference type="Proteomes" id="UP000032604"/>
    </source>
</evidence>
<dbReference type="EMBL" id="QWEA01000188">
    <property type="protein sequence ID" value="RIJ43438.1"/>
    <property type="molecule type" value="Genomic_DNA"/>
</dbReference>
<keyword evidence="2" id="KW-0378">Hydrolase</keyword>
<dbReference type="KEGG" id="cmh:VO01_07305"/>